<keyword evidence="4" id="KW-1185">Reference proteome</keyword>
<dbReference type="Gene3D" id="1.20.1050.10">
    <property type="match status" value="1"/>
</dbReference>
<dbReference type="CDD" id="cd03194">
    <property type="entry name" value="GST_C_3"/>
    <property type="match status" value="1"/>
</dbReference>
<dbReference type="InterPro" id="IPR036249">
    <property type="entry name" value="Thioredoxin-like_sf"/>
</dbReference>
<dbReference type="InterPro" id="IPR004045">
    <property type="entry name" value="Glutathione_S-Trfase_N"/>
</dbReference>
<dbReference type="InterPro" id="IPR010987">
    <property type="entry name" value="Glutathione-S-Trfase_C-like"/>
</dbReference>
<gene>
    <name evidence="3" type="ORF">QWZ14_20910</name>
</gene>
<name>A0ABT8AAW2_9PROT</name>
<dbReference type="EMBL" id="JAUFPN010000183">
    <property type="protein sequence ID" value="MDN3566845.1"/>
    <property type="molecule type" value="Genomic_DNA"/>
</dbReference>
<dbReference type="Proteomes" id="UP001529369">
    <property type="component" value="Unassembled WGS sequence"/>
</dbReference>
<proteinExistence type="predicted"/>
<organism evidence="3 4">
    <name type="scientific">Paeniroseomonas aquatica</name>
    <dbReference type="NCBI Taxonomy" id="373043"/>
    <lineage>
        <taxon>Bacteria</taxon>
        <taxon>Pseudomonadati</taxon>
        <taxon>Pseudomonadota</taxon>
        <taxon>Alphaproteobacteria</taxon>
        <taxon>Acetobacterales</taxon>
        <taxon>Acetobacteraceae</taxon>
        <taxon>Paeniroseomonas</taxon>
    </lineage>
</organism>
<dbReference type="Pfam" id="PF13409">
    <property type="entry name" value="GST_N_2"/>
    <property type="match status" value="1"/>
</dbReference>
<dbReference type="Pfam" id="PF13410">
    <property type="entry name" value="GST_C_2"/>
    <property type="match status" value="1"/>
</dbReference>
<dbReference type="PROSITE" id="PS50405">
    <property type="entry name" value="GST_CTER"/>
    <property type="match status" value="1"/>
</dbReference>
<protein>
    <submittedName>
        <fullName evidence="3">Glutathione S-transferase</fullName>
    </submittedName>
</protein>
<dbReference type="PROSITE" id="PS50404">
    <property type="entry name" value="GST_NTER"/>
    <property type="match status" value="1"/>
</dbReference>
<comment type="caution">
    <text evidence="3">The sequence shown here is derived from an EMBL/GenBank/DDBJ whole genome shotgun (WGS) entry which is preliminary data.</text>
</comment>
<dbReference type="SUPFAM" id="SSF52833">
    <property type="entry name" value="Thioredoxin-like"/>
    <property type="match status" value="1"/>
</dbReference>
<feature type="domain" description="GST C-terminal" evidence="2">
    <location>
        <begin position="86"/>
        <end position="222"/>
    </location>
</feature>
<evidence type="ECO:0000259" key="2">
    <source>
        <dbReference type="PROSITE" id="PS50405"/>
    </source>
</evidence>
<evidence type="ECO:0000259" key="1">
    <source>
        <dbReference type="PROSITE" id="PS50404"/>
    </source>
</evidence>
<dbReference type="RefSeq" id="WP_290318804.1">
    <property type="nucleotide sequence ID" value="NZ_JAUFPN010000183.1"/>
</dbReference>
<dbReference type="SFLD" id="SFLDS00019">
    <property type="entry name" value="Glutathione_Transferase_(cytos"/>
    <property type="match status" value="1"/>
</dbReference>
<dbReference type="InterPro" id="IPR040079">
    <property type="entry name" value="Glutathione_S-Trfase"/>
</dbReference>
<reference evidence="4" key="1">
    <citation type="journal article" date="2019" name="Int. J. Syst. Evol. Microbiol.">
        <title>The Global Catalogue of Microorganisms (GCM) 10K type strain sequencing project: providing services to taxonomists for standard genome sequencing and annotation.</title>
        <authorList>
            <consortium name="The Broad Institute Genomics Platform"/>
            <consortium name="The Broad Institute Genome Sequencing Center for Infectious Disease"/>
            <person name="Wu L."/>
            <person name="Ma J."/>
        </authorList>
    </citation>
    <scope>NUCLEOTIDE SEQUENCE [LARGE SCALE GENOMIC DNA]</scope>
    <source>
        <strain evidence="4">CECT 7131</strain>
    </source>
</reference>
<sequence>MPDGRLFIGSKRYSSWSLRGWLAVHLAGLDVEEVVLEMGEGPSPAIRAATPAGLVPYLEHRGVKVWETIAIAEYCAEQAPGLWPADPARRAHARAIAAEMHAGFRGLRVAMPMNLGRDFAGGGRSPEALADIARIEAIWREAISLSGGPFLCGAAFTLADAMYAPVVTRFLTWAPELAAETRAYMAAVRAHPLLARWYAEAAAEPAAWRLDKYENPPGAPRA</sequence>
<dbReference type="SUPFAM" id="SSF47616">
    <property type="entry name" value="GST C-terminal domain-like"/>
    <property type="match status" value="1"/>
</dbReference>
<evidence type="ECO:0000313" key="3">
    <source>
        <dbReference type="EMBL" id="MDN3566845.1"/>
    </source>
</evidence>
<evidence type="ECO:0000313" key="4">
    <source>
        <dbReference type="Proteomes" id="UP001529369"/>
    </source>
</evidence>
<dbReference type="PANTHER" id="PTHR42673">
    <property type="entry name" value="MALEYLACETOACETATE ISOMERASE"/>
    <property type="match status" value="1"/>
</dbReference>
<accession>A0ABT8AAW2</accession>
<dbReference type="PANTHER" id="PTHR42673:SF4">
    <property type="entry name" value="MALEYLACETOACETATE ISOMERASE"/>
    <property type="match status" value="1"/>
</dbReference>
<feature type="domain" description="GST N-terminal" evidence="1">
    <location>
        <begin position="4"/>
        <end position="83"/>
    </location>
</feature>
<dbReference type="Gene3D" id="3.40.30.10">
    <property type="entry name" value="Glutaredoxin"/>
    <property type="match status" value="1"/>
</dbReference>
<dbReference type="InterPro" id="IPR036282">
    <property type="entry name" value="Glutathione-S-Trfase_C_sf"/>
</dbReference>